<evidence type="ECO:0008006" key="4">
    <source>
        <dbReference type="Google" id="ProtNLM"/>
    </source>
</evidence>
<name>A0A1U9NHY3_9BACT</name>
<dbReference type="InterPro" id="IPR046713">
    <property type="entry name" value="DUF6786"/>
</dbReference>
<dbReference type="Pfam" id="PF20583">
    <property type="entry name" value="DUF6786"/>
    <property type="match status" value="1"/>
</dbReference>
<accession>A0A1U9NHY3</accession>
<dbReference type="EMBL" id="CP019791">
    <property type="protein sequence ID" value="AQT67539.1"/>
    <property type="molecule type" value="Genomic_DNA"/>
</dbReference>
<sequence length="407" mass="44431" precursor="true">MKLNLIVVPVLVVVALLTGCSNSQTSNERTFGEDVAFLKDHTETVVLSDSTGQAKIAIVPAYQGRVMTSTAGGDNGASYGFLKYDLIASGETKPHINPYGGEDRFWLGPEGGQYSIFFEPGDPFDLEHWQTPAFIDTEKYEVAVRKDNSVTFIESAELTNYSGTSFEFGVFRQISLIERPLVTDFLGIAIPDSLDVVAFQSSNMLTNQSSTEWTKKDGLLSIWILGMFKHGPKTTVVAPFHPGSKDKLGPIVNDAYFGKVPNDRLTIKDGTVFFLADGQYRSKIGLNPMRAKPVVGSYDPDRKVLTIVQYTKPAGATDYVNSMWEIQEQPYGGDAVNAYNDGPAEPGAEPFGPFYELETSSPAAALAPNESLSHTHRTFHITGPENDLDPIARAILGVSLEQIKNAI</sequence>
<gene>
    <name evidence="2" type="ORF">STSP2_00687</name>
</gene>
<organism evidence="2 3">
    <name type="scientific">Anaerohalosphaera lusitana</name>
    <dbReference type="NCBI Taxonomy" id="1936003"/>
    <lineage>
        <taxon>Bacteria</taxon>
        <taxon>Pseudomonadati</taxon>
        <taxon>Planctomycetota</taxon>
        <taxon>Phycisphaerae</taxon>
        <taxon>Sedimentisphaerales</taxon>
        <taxon>Anaerohalosphaeraceae</taxon>
        <taxon>Anaerohalosphaera</taxon>
    </lineage>
</organism>
<dbReference type="KEGG" id="alus:STSP2_00687"/>
<dbReference type="RefSeq" id="WP_146659826.1">
    <property type="nucleotide sequence ID" value="NZ_CP019791.1"/>
</dbReference>
<evidence type="ECO:0000313" key="3">
    <source>
        <dbReference type="Proteomes" id="UP000189674"/>
    </source>
</evidence>
<keyword evidence="1" id="KW-0732">Signal</keyword>
<dbReference type="PROSITE" id="PS51257">
    <property type="entry name" value="PROKAR_LIPOPROTEIN"/>
    <property type="match status" value="1"/>
</dbReference>
<evidence type="ECO:0000313" key="2">
    <source>
        <dbReference type="EMBL" id="AQT67539.1"/>
    </source>
</evidence>
<feature type="chain" id="PRO_5012527451" description="Lipoprotein" evidence="1">
    <location>
        <begin position="24"/>
        <end position="407"/>
    </location>
</feature>
<evidence type="ECO:0000256" key="1">
    <source>
        <dbReference type="SAM" id="SignalP"/>
    </source>
</evidence>
<dbReference type="AlphaFoldDB" id="A0A1U9NHY3"/>
<protein>
    <recommendedName>
        <fullName evidence="4">Lipoprotein</fullName>
    </recommendedName>
</protein>
<proteinExistence type="predicted"/>
<dbReference type="OrthoDB" id="5696129at2"/>
<feature type="signal peptide" evidence="1">
    <location>
        <begin position="1"/>
        <end position="23"/>
    </location>
</feature>
<dbReference type="STRING" id="1936003.STSP2_00687"/>
<keyword evidence="3" id="KW-1185">Reference proteome</keyword>
<reference evidence="3" key="1">
    <citation type="submission" date="2017-02" db="EMBL/GenBank/DDBJ databases">
        <title>Comparative genomics and description of representatives of a novel lineage of planctomycetes thriving in anoxic sediments.</title>
        <authorList>
            <person name="Spring S."/>
            <person name="Bunk B."/>
            <person name="Sproer C."/>
        </authorList>
    </citation>
    <scope>NUCLEOTIDE SEQUENCE [LARGE SCALE GENOMIC DNA]</scope>
    <source>
        <strain evidence="3">ST-NAGAB-D1</strain>
    </source>
</reference>
<dbReference type="Proteomes" id="UP000189674">
    <property type="component" value="Chromosome"/>
</dbReference>